<evidence type="ECO:0000313" key="8">
    <source>
        <dbReference type="Proteomes" id="UP000178068"/>
    </source>
</evidence>
<dbReference type="GO" id="GO:0051301">
    <property type="term" value="P:cell division"/>
    <property type="evidence" value="ECO:0007669"/>
    <property type="project" value="InterPro"/>
</dbReference>
<accession>A0A1G1WQQ9</accession>
<dbReference type="PANTHER" id="PTHR30474:SF1">
    <property type="entry name" value="PEPTIDOGLYCAN GLYCOSYLTRANSFERASE MRDB"/>
    <property type="match status" value="1"/>
</dbReference>
<dbReference type="GO" id="GO:0015648">
    <property type="term" value="F:lipid-linked peptidoglycan transporter activity"/>
    <property type="evidence" value="ECO:0007669"/>
    <property type="project" value="TreeGrafter"/>
</dbReference>
<evidence type="ECO:0000256" key="2">
    <source>
        <dbReference type="ARBA" id="ARBA00022692"/>
    </source>
</evidence>
<dbReference type="PANTHER" id="PTHR30474">
    <property type="entry name" value="CELL CYCLE PROTEIN"/>
    <property type="match status" value="1"/>
</dbReference>
<evidence type="ECO:0000256" key="3">
    <source>
        <dbReference type="ARBA" id="ARBA00022960"/>
    </source>
</evidence>
<comment type="subcellular location">
    <subcellularLocation>
        <location evidence="1">Membrane</location>
        <topology evidence="1">Multi-pass membrane protein</topology>
    </subcellularLocation>
</comment>
<dbReference type="GO" id="GO:0005886">
    <property type="term" value="C:plasma membrane"/>
    <property type="evidence" value="ECO:0007669"/>
    <property type="project" value="TreeGrafter"/>
</dbReference>
<dbReference type="NCBIfam" id="TIGR02210">
    <property type="entry name" value="rodA_shape"/>
    <property type="match status" value="1"/>
</dbReference>
<feature type="transmembrane region" description="Helical" evidence="6">
    <location>
        <begin position="137"/>
        <end position="153"/>
    </location>
</feature>
<gene>
    <name evidence="7" type="ORF">A3F35_03380</name>
</gene>
<feature type="transmembrane region" description="Helical" evidence="6">
    <location>
        <begin position="301"/>
        <end position="325"/>
    </location>
</feature>
<evidence type="ECO:0000256" key="1">
    <source>
        <dbReference type="ARBA" id="ARBA00004141"/>
    </source>
</evidence>
<feature type="transmembrane region" description="Helical" evidence="6">
    <location>
        <begin position="331"/>
        <end position="353"/>
    </location>
</feature>
<name>A0A1G1WQQ9_9BACT</name>
<sequence length="364" mass="40053">MFLMREALLKIDLLILAAAFLLVALSLLMIFSTSVTQTGTDWSFFVRQLIYSLVGMTVFFIVSLTDYRMLARYSPFFYCLLLGLLIITFFIGTQTRGSVRWIDLKFFTLQASEFAKPILVLFLAHFLTNYPPAKKRHFLFSLLLAAIPILLIMKQPDLGSSIILGVIWISLAFVASTPLIYLAIATSAPLASFPFLWNFLKGYQQERILSFLNPTADPLGKGYNLVQAIIAVGSGGFFGRGLGRGTQSHLNFLPEQKTDFIFATLAEELGFFGVVVLLGLFAVIIWRLFSILGSSKDNLGSYLLVGVIATLLSQIFINVGMNLGILPITGITLPLVSFGGSSIVATFALLGLAQSVQIVSKRED</sequence>
<dbReference type="EMBL" id="MHCZ01000015">
    <property type="protein sequence ID" value="OGY30075.1"/>
    <property type="molecule type" value="Genomic_DNA"/>
</dbReference>
<keyword evidence="5 6" id="KW-0472">Membrane</keyword>
<feature type="transmembrane region" description="Helical" evidence="6">
    <location>
        <begin position="46"/>
        <end position="64"/>
    </location>
</feature>
<dbReference type="Pfam" id="PF01098">
    <property type="entry name" value="FTSW_RODA_SPOVE"/>
    <property type="match status" value="1"/>
</dbReference>
<feature type="transmembrane region" description="Helical" evidence="6">
    <location>
        <begin position="76"/>
        <end position="94"/>
    </location>
</feature>
<protein>
    <submittedName>
        <fullName evidence="7">Rod shape-determining protein RodA</fullName>
    </submittedName>
</protein>
<dbReference type="Proteomes" id="UP000178068">
    <property type="component" value="Unassembled WGS sequence"/>
</dbReference>
<evidence type="ECO:0000256" key="5">
    <source>
        <dbReference type="ARBA" id="ARBA00023136"/>
    </source>
</evidence>
<comment type="caution">
    <text evidence="7">The sequence shown here is derived from an EMBL/GenBank/DDBJ whole genome shotgun (WGS) entry which is preliminary data.</text>
</comment>
<dbReference type="AlphaFoldDB" id="A0A1G1WQQ9"/>
<proteinExistence type="predicted"/>
<evidence type="ECO:0000256" key="6">
    <source>
        <dbReference type="SAM" id="Phobius"/>
    </source>
</evidence>
<organism evidence="7 8">
    <name type="scientific">Candidatus Woykebacteria bacterium RIFCSPHIGHO2_12_FULL_45_10</name>
    <dbReference type="NCBI Taxonomy" id="1802603"/>
    <lineage>
        <taxon>Bacteria</taxon>
        <taxon>Candidatus Woykeibacteriota</taxon>
    </lineage>
</organism>
<evidence type="ECO:0000256" key="4">
    <source>
        <dbReference type="ARBA" id="ARBA00022989"/>
    </source>
</evidence>
<dbReference type="InterPro" id="IPR001182">
    <property type="entry name" value="FtsW/RodA"/>
</dbReference>
<dbReference type="STRING" id="1802603.A3F35_03380"/>
<keyword evidence="4 6" id="KW-1133">Transmembrane helix</keyword>
<dbReference type="GO" id="GO:0032153">
    <property type="term" value="C:cell division site"/>
    <property type="evidence" value="ECO:0007669"/>
    <property type="project" value="TreeGrafter"/>
</dbReference>
<reference evidence="7 8" key="1">
    <citation type="journal article" date="2016" name="Nat. Commun.">
        <title>Thousands of microbial genomes shed light on interconnected biogeochemical processes in an aquifer system.</title>
        <authorList>
            <person name="Anantharaman K."/>
            <person name="Brown C.T."/>
            <person name="Hug L.A."/>
            <person name="Sharon I."/>
            <person name="Castelle C.J."/>
            <person name="Probst A.J."/>
            <person name="Thomas B.C."/>
            <person name="Singh A."/>
            <person name="Wilkins M.J."/>
            <person name="Karaoz U."/>
            <person name="Brodie E.L."/>
            <person name="Williams K.H."/>
            <person name="Hubbard S.S."/>
            <person name="Banfield J.F."/>
        </authorList>
    </citation>
    <scope>NUCLEOTIDE SEQUENCE [LARGE SCALE GENOMIC DNA]</scope>
</reference>
<evidence type="ECO:0000313" key="7">
    <source>
        <dbReference type="EMBL" id="OGY30075.1"/>
    </source>
</evidence>
<keyword evidence="2 6" id="KW-0812">Transmembrane</keyword>
<feature type="transmembrane region" description="Helical" evidence="6">
    <location>
        <begin position="269"/>
        <end position="289"/>
    </location>
</feature>
<dbReference type="InterPro" id="IPR011923">
    <property type="entry name" value="RodA/MrdB"/>
</dbReference>
<dbReference type="GO" id="GO:0008360">
    <property type="term" value="P:regulation of cell shape"/>
    <property type="evidence" value="ECO:0007669"/>
    <property type="project" value="UniProtKB-KW"/>
</dbReference>
<keyword evidence="3" id="KW-0133">Cell shape</keyword>
<feature type="transmembrane region" description="Helical" evidence="6">
    <location>
        <begin position="159"/>
        <end position="175"/>
    </location>
</feature>